<evidence type="ECO:0000313" key="3">
    <source>
        <dbReference type="Proteomes" id="UP000222366"/>
    </source>
</evidence>
<keyword evidence="1" id="KW-1133">Transmembrane helix</keyword>
<reference evidence="2 3" key="1">
    <citation type="journal article" date="2017" name="Nat. Microbiol.">
        <title>Natural product diversity associated with the nematode symbionts Photorhabdus and Xenorhabdus.</title>
        <authorList>
            <person name="Tobias N.J."/>
            <person name="Wolff H."/>
            <person name="Djahanschiri B."/>
            <person name="Grundmann F."/>
            <person name="Kronenwerth M."/>
            <person name="Shi Y.M."/>
            <person name="Simonyi S."/>
            <person name="Grun P."/>
            <person name="Shapiro-Ilan D."/>
            <person name="Pidot S.J."/>
            <person name="Stinear T.P."/>
            <person name="Ebersberger I."/>
            <person name="Bode H.B."/>
        </authorList>
    </citation>
    <scope>NUCLEOTIDE SEQUENCE [LARGE SCALE GENOMIC DNA]</scope>
    <source>
        <strain evidence="2 3">DSM 17904</strain>
    </source>
</reference>
<keyword evidence="1" id="KW-0472">Membrane</keyword>
<protein>
    <submittedName>
        <fullName evidence="2">Uncharacterized protein</fullName>
    </submittedName>
</protein>
<sequence>MTGLDNNILRVKGKIFCAMLNYLMIIIIIIFLLMKNKADVILQPYLIERRILFIAQ</sequence>
<accession>A0A2D0KBA6</accession>
<name>A0A2D0KBA6_9GAMM</name>
<dbReference type="EMBL" id="NJAJ01000054">
    <property type="protein sequence ID" value="PHM60683.1"/>
    <property type="molecule type" value="Genomic_DNA"/>
</dbReference>
<proteinExistence type="predicted"/>
<keyword evidence="3" id="KW-1185">Reference proteome</keyword>
<keyword evidence="1" id="KW-0812">Transmembrane</keyword>
<evidence type="ECO:0000313" key="2">
    <source>
        <dbReference type="EMBL" id="PHM60683.1"/>
    </source>
</evidence>
<organism evidence="2 3">
    <name type="scientific">Xenorhabdus stockiae</name>
    <dbReference type="NCBI Taxonomy" id="351614"/>
    <lineage>
        <taxon>Bacteria</taxon>
        <taxon>Pseudomonadati</taxon>
        <taxon>Pseudomonadota</taxon>
        <taxon>Gammaproteobacteria</taxon>
        <taxon>Enterobacterales</taxon>
        <taxon>Morganellaceae</taxon>
        <taxon>Xenorhabdus</taxon>
    </lineage>
</organism>
<comment type="caution">
    <text evidence="2">The sequence shown here is derived from an EMBL/GenBank/DDBJ whole genome shotgun (WGS) entry which is preliminary data.</text>
</comment>
<dbReference type="Proteomes" id="UP000222366">
    <property type="component" value="Unassembled WGS sequence"/>
</dbReference>
<evidence type="ECO:0000256" key="1">
    <source>
        <dbReference type="SAM" id="Phobius"/>
    </source>
</evidence>
<gene>
    <name evidence="2" type="ORF">Xsto_03747</name>
</gene>
<feature type="transmembrane region" description="Helical" evidence="1">
    <location>
        <begin position="13"/>
        <end position="34"/>
    </location>
</feature>
<dbReference type="AlphaFoldDB" id="A0A2D0KBA6"/>